<keyword evidence="3" id="KW-0282">Flagellum</keyword>
<dbReference type="PATRIC" id="fig|1538.10.peg.3643"/>
<comment type="caution">
    <text evidence="3">The sequence shown here is derived from an EMBL/GenBank/DDBJ whole genome shotgun (WGS) entry which is preliminary data.</text>
</comment>
<accession>A0A162L1X6</accession>
<evidence type="ECO:0000259" key="2">
    <source>
        <dbReference type="Pfam" id="PF12945"/>
    </source>
</evidence>
<keyword evidence="3" id="KW-0966">Cell projection</keyword>
<dbReference type="AlphaFoldDB" id="A0A162L1X6"/>
<dbReference type="InterPro" id="IPR009926">
    <property type="entry name" value="T3SS_YcgR_PilZN"/>
</dbReference>
<keyword evidence="3" id="KW-0969">Cilium</keyword>
<dbReference type="Pfam" id="PF07238">
    <property type="entry name" value="PilZ"/>
    <property type="match status" value="1"/>
</dbReference>
<evidence type="ECO:0000313" key="4">
    <source>
        <dbReference type="Proteomes" id="UP000077407"/>
    </source>
</evidence>
<dbReference type="Gene3D" id="2.40.10.220">
    <property type="entry name" value="predicted glycosyltransferase like domains"/>
    <property type="match status" value="1"/>
</dbReference>
<dbReference type="Proteomes" id="UP000077407">
    <property type="component" value="Unassembled WGS sequence"/>
</dbReference>
<feature type="domain" description="PilZ" evidence="1">
    <location>
        <begin position="94"/>
        <end position="210"/>
    </location>
</feature>
<sequence>MDSNIEFTVNSRIEIDVDNEIYKSNIQDVSEDCISISIPVNNHKYMPLSKGEKVDVIYYDRKNVYKFSTVVVGRKIERILMIILKKPEKVQICQRRNFVRVPLILDVLCAIFPLEKDLYHLNDQVEVFKACSVDMSGGGMKIVVDVKMKDKLKYGDIIIVTIPMENDSLTLKGKLVRISNNKDESKLTCGLSFIDMDKNSRERIIRVLFQIMRQHINKGAKED</sequence>
<name>A0A162L1X6_9CLOT</name>
<protein>
    <submittedName>
        <fullName evidence="3">Flagellar brake protein YcgR</fullName>
    </submittedName>
</protein>
<feature type="domain" description="Type III secretion system flagellar brake protein YcgR PilZN" evidence="2">
    <location>
        <begin position="9"/>
        <end position="87"/>
    </location>
</feature>
<gene>
    <name evidence="3" type="primary">ycgR</name>
    <name evidence="3" type="ORF">WY13_03566</name>
</gene>
<evidence type="ECO:0000259" key="1">
    <source>
        <dbReference type="Pfam" id="PF07238"/>
    </source>
</evidence>
<proteinExistence type="predicted"/>
<dbReference type="GO" id="GO:0035438">
    <property type="term" value="F:cyclic-di-GMP binding"/>
    <property type="evidence" value="ECO:0007669"/>
    <property type="project" value="InterPro"/>
</dbReference>
<dbReference type="RefSeq" id="WP_063556834.1">
    <property type="nucleotide sequence ID" value="NZ_LITT01000062.1"/>
</dbReference>
<dbReference type="OrthoDB" id="3493at2"/>
<evidence type="ECO:0000313" key="3">
    <source>
        <dbReference type="EMBL" id="OAA83238.1"/>
    </source>
</evidence>
<reference evidence="3 4" key="1">
    <citation type="journal article" date="2015" name="Biotechnol. Bioeng.">
        <title>Genome sequence and phenotypic characterization of Caulobacter segnis.</title>
        <authorList>
            <person name="Patel S."/>
            <person name="Fletcher B."/>
            <person name="Scott D.C."/>
            <person name="Ely B."/>
        </authorList>
    </citation>
    <scope>NUCLEOTIDE SEQUENCE [LARGE SCALE GENOMIC DNA]</scope>
    <source>
        <strain evidence="3 4">ERI-2</strain>
    </source>
</reference>
<dbReference type="EMBL" id="LITT01000062">
    <property type="protein sequence ID" value="OAA83238.1"/>
    <property type="molecule type" value="Genomic_DNA"/>
</dbReference>
<dbReference type="SUPFAM" id="SSF141371">
    <property type="entry name" value="PilZ domain-like"/>
    <property type="match status" value="1"/>
</dbReference>
<dbReference type="Pfam" id="PF12945">
    <property type="entry name" value="PilZNR"/>
    <property type="match status" value="1"/>
</dbReference>
<dbReference type="InterPro" id="IPR009875">
    <property type="entry name" value="PilZ_domain"/>
</dbReference>
<organism evidence="3 4">
    <name type="scientific">Clostridium ljungdahlii</name>
    <dbReference type="NCBI Taxonomy" id="1538"/>
    <lineage>
        <taxon>Bacteria</taxon>
        <taxon>Bacillati</taxon>
        <taxon>Bacillota</taxon>
        <taxon>Clostridia</taxon>
        <taxon>Eubacteriales</taxon>
        <taxon>Clostridiaceae</taxon>
        <taxon>Clostridium</taxon>
    </lineage>
</organism>